<dbReference type="RefSeq" id="XP_007710965.1">
    <property type="nucleotide sequence ID" value="XM_007712775.1"/>
</dbReference>
<reference evidence="1 2" key="1">
    <citation type="journal article" date="2013" name="PLoS Genet.">
        <title>Comparative genome structure, secondary metabolite, and effector coding capacity across Cochliobolus pathogens.</title>
        <authorList>
            <person name="Condon B.J."/>
            <person name="Leng Y."/>
            <person name="Wu D."/>
            <person name="Bushley K.E."/>
            <person name="Ohm R.A."/>
            <person name="Otillar R."/>
            <person name="Martin J."/>
            <person name="Schackwitz W."/>
            <person name="Grimwood J."/>
            <person name="MohdZainudin N."/>
            <person name="Xue C."/>
            <person name="Wang R."/>
            <person name="Manning V.A."/>
            <person name="Dhillon B."/>
            <person name="Tu Z.J."/>
            <person name="Steffenson B.J."/>
            <person name="Salamov A."/>
            <person name="Sun H."/>
            <person name="Lowry S."/>
            <person name="LaButti K."/>
            <person name="Han J."/>
            <person name="Copeland A."/>
            <person name="Lindquist E."/>
            <person name="Barry K."/>
            <person name="Schmutz J."/>
            <person name="Baker S.E."/>
            <person name="Ciuffetti L.M."/>
            <person name="Grigoriev I.V."/>
            <person name="Zhong S."/>
            <person name="Turgeon B.G."/>
        </authorList>
    </citation>
    <scope>NUCLEOTIDE SEQUENCE [LARGE SCALE GENOMIC DNA]</scope>
    <source>
        <strain evidence="1 2">26-R-13</strain>
    </source>
</reference>
<accession>W6YTA6</accession>
<organism evidence="1 2">
    <name type="scientific">Cochliobolus carbonum (strain 26-R-13)</name>
    <name type="common">Maize leaf spot fungus</name>
    <name type="synonym">Bipolaris zeicola</name>
    <dbReference type="NCBI Taxonomy" id="930089"/>
    <lineage>
        <taxon>Eukaryota</taxon>
        <taxon>Fungi</taxon>
        <taxon>Dikarya</taxon>
        <taxon>Ascomycota</taxon>
        <taxon>Pezizomycotina</taxon>
        <taxon>Dothideomycetes</taxon>
        <taxon>Pleosporomycetidae</taxon>
        <taxon>Pleosporales</taxon>
        <taxon>Pleosporineae</taxon>
        <taxon>Pleosporaceae</taxon>
        <taxon>Bipolaris</taxon>
    </lineage>
</organism>
<gene>
    <name evidence="1" type="ORF">COCCADRAFT_92684</name>
</gene>
<dbReference type="GeneID" id="19153422"/>
<proteinExistence type="predicted"/>
<dbReference type="HOGENOM" id="CLU_2372479_0_0_1"/>
<protein>
    <submittedName>
        <fullName evidence="1">Uncharacterized protein</fullName>
    </submittedName>
</protein>
<sequence length="95" mass="10627">MHPDRVLPSQTNQFYSVANGRQTSGCECDLMNYQLLRRQRSARQTGSPSVSWGGVKVLANLEPLPVPLARKHTPATLTVGTEWHRKRSTRTSPGR</sequence>
<keyword evidence="2" id="KW-1185">Reference proteome</keyword>
<dbReference type="EMBL" id="KI964586">
    <property type="protein sequence ID" value="EUC34736.1"/>
    <property type="molecule type" value="Genomic_DNA"/>
</dbReference>
<name>W6YTA6_COCC2</name>
<dbReference type="AlphaFoldDB" id="W6YTA6"/>
<dbReference type="Proteomes" id="UP000053841">
    <property type="component" value="Unassembled WGS sequence"/>
</dbReference>
<evidence type="ECO:0000313" key="2">
    <source>
        <dbReference type="Proteomes" id="UP000053841"/>
    </source>
</evidence>
<evidence type="ECO:0000313" key="1">
    <source>
        <dbReference type="EMBL" id="EUC34736.1"/>
    </source>
</evidence>
<dbReference type="KEGG" id="bze:COCCADRAFT_92684"/>